<evidence type="ECO:0000256" key="1">
    <source>
        <dbReference type="ARBA" id="ARBA00011073"/>
    </source>
</evidence>
<dbReference type="Proteomes" id="UP000078240">
    <property type="component" value="Unassembled WGS sequence"/>
</dbReference>
<evidence type="ECO:0000313" key="16">
    <source>
        <dbReference type="Proteomes" id="UP000245956"/>
    </source>
</evidence>
<dbReference type="PROSITE" id="PS51892">
    <property type="entry name" value="SUBTILASE"/>
    <property type="match status" value="1"/>
</dbReference>
<dbReference type="PROSITE" id="PS00136">
    <property type="entry name" value="SUBTILASE_ASP"/>
    <property type="match status" value="1"/>
</dbReference>
<dbReference type="InterPro" id="IPR000209">
    <property type="entry name" value="Peptidase_S8/S53_dom"/>
</dbReference>
<evidence type="ECO:0000256" key="6">
    <source>
        <dbReference type="PROSITE-ProRule" id="PRU01240"/>
    </source>
</evidence>
<name>A0A179GPC6_PURLI</name>
<dbReference type="KEGG" id="plj:28889567"/>
<organism evidence="12 15">
    <name type="scientific">Purpureocillium lilacinum</name>
    <name type="common">Paecilomyces lilacinus</name>
    <dbReference type="NCBI Taxonomy" id="33203"/>
    <lineage>
        <taxon>Eukaryota</taxon>
        <taxon>Fungi</taxon>
        <taxon>Dikarya</taxon>
        <taxon>Ascomycota</taxon>
        <taxon>Pezizomycotina</taxon>
        <taxon>Sordariomycetes</taxon>
        <taxon>Hypocreomycetidae</taxon>
        <taxon>Hypocreales</taxon>
        <taxon>Ophiocordycipitaceae</taxon>
        <taxon>Purpureocillium</taxon>
    </lineage>
</organism>
<dbReference type="OrthoDB" id="206201at2759"/>
<evidence type="ECO:0000256" key="2">
    <source>
        <dbReference type="ARBA" id="ARBA00022670"/>
    </source>
</evidence>
<feature type="active site" description="Charge relay system" evidence="6">
    <location>
        <position position="355"/>
    </location>
</feature>
<reference evidence="11" key="4">
    <citation type="submission" date="2023-11" db="EMBL/GenBank/DDBJ databases">
        <authorList>
            <person name="Beijen E."/>
            <person name="Ohm R.A."/>
        </authorList>
    </citation>
    <scope>NUCLEOTIDE SEQUENCE</scope>
    <source>
        <strain evidence="11">CBS 150709</strain>
    </source>
</reference>
<reference evidence="14 16" key="2">
    <citation type="journal article" date="2016" name="Front. Microbiol.">
        <title>Genome and transcriptome sequences reveal the specific parasitism of the nematophagous Purpureocillium lilacinum 36-1.</title>
        <authorList>
            <person name="Xie J."/>
            <person name="Li S."/>
            <person name="Mo C."/>
            <person name="Xiao X."/>
            <person name="Peng D."/>
            <person name="Wang G."/>
            <person name="Xiao Y."/>
        </authorList>
    </citation>
    <scope>NUCLEOTIDE SEQUENCE [LARGE SCALE GENOMIC DNA]</scope>
    <source>
        <strain evidence="14 16">36-1</strain>
    </source>
</reference>
<dbReference type="Gene3D" id="3.40.50.200">
    <property type="entry name" value="Peptidase S8/S53 domain"/>
    <property type="match status" value="1"/>
</dbReference>
<keyword evidence="3 8" id="KW-0732">Signal</keyword>
<evidence type="ECO:0000256" key="3">
    <source>
        <dbReference type="ARBA" id="ARBA00022729"/>
    </source>
</evidence>
<dbReference type="Proteomes" id="UP000078340">
    <property type="component" value="Unassembled WGS sequence"/>
</dbReference>
<keyword evidence="5 6" id="KW-0720">Serine protease</keyword>
<dbReference type="GO" id="GO:0005576">
    <property type="term" value="C:extracellular region"/>
    <property type="evidence" value="ECO:0007669"/>
    <property type="project" value="UniProtKB-ARBA"/>
</dbReference>
<feature type="active site" description="Charge relay system" evidence="6">
    <location>
        <position position="193"/>
    </location>
</feature>
<gene>
    <name evidence="14" type="ORF">PCL_09435</name>
    <name evidence="11" type="ORF">Purlil1_10620</name>
    <name evidence="12" type="ORF">VFPBJ_05207</name>
    <name evidence="13" type="ORF">VFPFJ_07443</name>
</gene>
<keyword evidence="2 6" id="KW-0645">Protease</keyword>
<evidence type="ECO:0000313" key="14">
    <source>
        <dbReference type="EMBL" id="PWI74159.1"/>
    </source>
</evidence>
<protein>
    <submittedName>
        <fullName evidence="12">Peptidase S8, subtilisin, Asp-active site protein</fullName>
    </submittedName>
    <submittedName>
        <fullName evidence="14">Subtilisin-like protease PR1D</fullName>
    </submittedName>
</protein>
<evidence type="ECO:0000259" key="9">
    <source>
        <dbReference type="Pfam" id="PF00082"/>
    </source>
</evidence>
<evidence type="ECO:0000313" key="17">
    <source>
        <dbReference type="Proteomes" id="UP001287286"/>
    </source>
</evidence>
<dbReference type="SMR" id="A0A179GPC6"/>
<feature type="domain" description="Inhibitor I9" evidence="10">
    <location>
        <begin position="34"/>
        <end position="109"/>
    </location>
</feature>
<dbReference type="CDD" id="cd04077">
    <property type="entry name" value="Peptidases_S8_PCSK9_ProteinaseK_like"/>
    <property type="match status" value="1"/>
</dbReference>
<evidence type="ECO:0000256" key="5">
    <source>
        <dbReference type="ARBA" id="ARBA00022825"/>
    </source>
</evidence>
<dbReference type="Proteomes" id="UP001287286">
    <property type="component" value="Unassembled WGS sequence"/>
</dbReference>
<dbReference type="EMBL" id="LCWV01000004">
    <property type="protein sequence ID" value="PWI74159.1"/>
    <property type="molecule type" value="Genomic_DNA"/>
</dbReference>
<sequence>MFFKSIVAAAASLATLSAAAPTAHRASGEVIPGSYIIRLKDNVKTDTHLSWANGIHARSAGKDDFSGILREFKGHSFHGYSGHFDKDTIAKIDASDEVAYVEPDRVWYLDDFIVSKPKAKREPTTQSPAPWGLAAITHREPGATEYPHDSAAGEGAFAYVVDSGIRVSHREFEGRASNGWTAYEGKVEDTSGHGTHVAGTIGGVTFGVAKKANLISVKVFEGRETATSIIIAGFDWAVSDIISNGRQNNAVINMSLGGPKTQAWNDAIDKAFSEGVLCVVAAGNYKVDAKDTSPASAPSSFTVGAVNENWEIVTNWDNGQGSNFGAVLDIFAPGDNIESASFKNDEGSLIMGGTSMACPHVAGMALYAMTVNGVQGAQAVTDHLLKNAGQDVVRGPIYDSPNRMANLGN</sequence>
<dbReference type="PANTHER" id="PTHR43806:SF58">
    <property type="entry name" value="ALKALINE PROTEASE 1-RELATED"/>
    <property type="match status" value="1"/>
</dbReference>
<dbReference type="Gene3D" id="3.30.70.80">
    <property type="entry name" value="Peptidase S8 propeptide/proteinase inhibitor I9"/>
    <property type="match status" value="1"/>
</dbReference>
<keyword evidence="4 6" id="KW-0378">Hydrolase</keyword>
<feature type="signal peptide" evidence="8">
    <location>
        <begin position="1"/>
        <end position="19"/>
    </location>
</feature>
<dbReference type="InterPro" id="IPR010259">
    <property type="entry name" value="S8pro/Inhibitor_I9"/>
</dbReference>
<keyword evidence="17" id="KW-1185">Reference proteome</keyword>
<dbReference type="InterPro" id="IPR023828">
    <property type="entry name" value="Peptidase_S8_Ser-AS"/>
</dbReference>
<evidence type="ECO:0000259" key="10">
    <source>
        <dbReference type="Pfam" id="PF05922"/>
    </source>
</evidence>
<evidence type="ECO:0000313" key="13">
    <source>
        <dbReference type="EMBL" id="OAQ88978.1"/>
    </source>
</evidence>
<reference evidence="14" key="1">
    <citation type="submission" date="2015-05" db="EMBL/GenBank/DDBJ databases">
        <authorList>
            <person name="Wang D.B."/>
            <person name="Wang M."/>
        </authorList>
    </citation>
    <scope>NUCLEOTIDE SEQUENCE</scope>
    <source>
        <strain evidence="14">36-1</strain>
    </source>
</reference>
<dbReference type="EMBL" id="LSBH01000004">
    <property type="protein sequence ID" value="OAQ79622.1"/>
    <property type="molecule type" value="Genomic_DNA"/>
</dbReference>
<dbReference type="Proteomes" id="UP000245956">
    <property type="component" value="Unassembled WGS sequence"/>
</dbReference>
<comment type="similarity">
    <text evidence="1 6 7">Belongs to the peptidase S8 family.</text>
</comment>
<dbReference type="RefSeq" id="XP_018177697.1">
    <property type="nucleotide sequence ID" value="XM_018324518.1"/>
</dbReference>
<feature type="domain" description="Peptidase S8/S53" evidence="9">
    <location>
        <begin position="160"/>
        <end position="388"/>
    </location>
</feature>
<dbReference type="InterPro" id="IPR022398">
    <property type="entry name" value="Peptidase_S8_His-AS"/>
</dbReference>
<dbReference type="PRINTS" id="PR00723">
    <property type="entry name" value="SUBTILISIN"/>
</dbReference>
<dbReference type="GO" id="GO:0004252">
    <property type="term" value="F:serine-type endopeptidase activity"/>
    <property type="evidence" value="ECO:0007669"/>
    <property type="project" value="UniProtKB-UniRule"/>
</dbReference>
<dbReference type="GeneID" id="28889567"/>
<dbReference type="AlphaFoldDB" id="A0A179GPC6"/>
<dbReference type="PROSITE" id="PS00137">
    <property type="entry name" value="SUBTILASE_HIS"/>
    <property type="match status" value="1"/>
</dbReference>
<accession>A0A179GPC6</accession>
<dbReference type="PROSITE" id="PS00138">
    <property type="entry name" value="SUBTILASE_SER"/>
    <property type="match status" value="1"/>
</dbReference>
<dbReference type="InterPro" id="IPR015500">
    <property type="entry name" value="Peptidase_S8_subtilisin-rel"/>
</dbReference>
<evidence type="ECO:0000313" key="15">
    <source>
        <dbReference type="Proteomes" id="UP000078240"/>
    </source>
</evidence>
<evidence type="ECO:0000256" key="8">
    <source>
        <dbReference type="SAM" id="SignalP"/>
    </source>
</evidence>
<dbReference type="EMBL" id="JAWRVI010000056">
    <property type="protein sequence ID" value="KAK4083383.1"/>
    <property type="molecule type" value="Genomic_DNA"/>
</dbReference>
<evidence type="ECO:0000313" key="12">
    <source>
        <dbReference type="EMBL" id="OAQ79622.1"/>
    </source>
</evidence>
<reference evidence="12 15" key="3">
    <citation type="submission" date="2016-01" db="EMBL/GenBank/DDBJ databases">
        <title>Biosynthesis of antibiotic leucinostatins and their inhibition on Phytophthora in bio-control Purpureocillium lilacinum.</title>
        <authorList>
            <person name="Wang G."/>
            <person name="Liu Z."/>
            <person name="Lin R."/>
            <person name="Li E."/>
            <person name="Mao Z."/>
            <person name="Ling J."/>
            <person name="Yin W."/>
            <person name="Xie B."/>
        </authorList>
    </citation>
    <scope>NUCLEOTIDE SEQUENCE [LARGE SCALE GENOMIC DNA]</scope>
    <source>
        <strain evidence="12">PLBJ-1</strain>
        <strain evidence="13">PLFJ-1</strain>
    </source>
</reference>
<feature type="chain" id="PRO_5008872733" evidence="8">
    <location>
        <begin position="20"/>
        <end position="409"/>
    </location>
</feature>
<evidence type="ECO:0000256" key="4">
    <source>
        <dbReference type="ARBA" id="ARBA00022801"/>
    </source>
</evidence>
<proteinExistence type="inferred from homology"/>
<dbReference type="InterPro" id="IPR050131">
    <property type="entry name" value="Peptidase_S8_subtilisin-like"/>
</dbReference>
<dbReference type="Pfam" id="PF05922">
    <property type="entry name" value="Inhibitor_I9"/>
    <property type="match status" value="1"/>
</dbReference>
<dbReference type="SUPFAM" id="SSF52743">
    <property type="entry name" value="Subtilisin-like"/>
    <property type="match status" value="1"/>
</dbReference>
<evidence type="ECO:0000313" key="11">
    <source>
        <dbReference type="EMBL" id="KAK4083383.1"/>
    </source>
</evidence>
<dbReference type="PANTHER" id="PTHR43806">
    <property type="entry name" value="PEPTIDASE S8"/>
    <property type="match status" value="1"/>
</dbReference>
<dbReference type="InterPro" id="IPR034193">
    <property type="entry name" value="PCSK9_ProteinaseK-like"/>
</dbReference>
<dbReference type="FunFam" id="3.40.50.200:FF:000014">
    <property type="entry name" value="Proteinase K"/>
    <property type="match status" value="1"/>
</dbReference>
<dbReference type="InterPro" id="IPR037045">
    <property type="entry name" value="S8pro/Inhibitor_I9_sf"/>
</dbReference>
<evidence type="ECO:0000256" key="7">
    <source>
        <dbReference type="RuleBase" id="RU003355"/>
    </source>
</evidence>
<dbReference type="GO" id="GO:0006508">
    <property type="term" value="P:proteolysis"/>
    <property type="evidence" value="ECO:0007669"/>
    <property type="project" value="UniProtKB-KW"/>
</dbReference>
<dbReference type="InterPro" id="IPR036852">
    <property type="entry name" value="Peptidase_S8/S53_dom_sf"/>
</dbReference>
<comment type="caution">
    <text evidence="12">The sequence shown here is derived from an EMBL/GenBank/DDBJ whole genome shotgun (WGS) entry which is preliminary data.</text>
</comment>
<dbReference type="EMBL" id="LSBI01000006">
    <property type="protein sequence ID" value="OAQ88978.1"/>
    <property type="molecule type" value="Genomic_DNA"/>
</dbReference>
<dbReference type="OMA" id="NWAVADF"/>
<dbReference type="Pfam" id="PF00082">
    <property type="entry name" value="Peptidase_S8"/>
    <property type="match status" value="1"/>
</dbReference>
<reference evidence="11 17" key="5">
    <citation type="journal article" date="2024" name="Microbiol. Resour. Announc.">
        <title>Genome annotations for the ascomycete fungi Trichoderma harzianum, Trichoderma aggressivum, and Purpureocillium lilacinum.</title>
        <authorList>
            <person name="Beijen E.P.W."/>
            <person name="Ohm R.A."/>
        </authorList>
    </citation>
    <scope>NUCLEOTIDE SEQUENCE [LARGE SCALE GENOMIC DNA]</scope>
    <source>
        <strain evidence="11 17">CBS 150709</strain>
    </source>
</reference>
<feature type="active site" description="Charge relay system" evidence="6">
    <location>
        <position position="162"/>
    </location>
</feature>
<dbReference type="SUPFAM" id="SSF54897">
    <property type="entry name" value="Protease propeptides/inhibitors"/>
    <property type="match status" value="1"/>
</dbReference>
<dbReference type="InterPro" id="IPR023827">
    <property type="entry name" value="Peptidase_S8_Asp-AS"/>
</dbReference>